<keyword evidence="2" id="KW-1185">Reference proteome</keyword>
<comment type="caution">
    <text evidence="1">The sequence shown here is derived from an EMBL/GenBank/DDBJ whole genome shotgun (WGS) entry which is preliminary data.</text>
</comment>
<dbReference type="EMBL" id="JAGTJJ010000005">
    <property type="protein sequence ID" value="MDC3981630.1"/>
    <property type="molecule type" value="Genomic_DNA"/>
</dbReference>
<protein>
    <submittedName>
        <fullName evidence="1">Uncharacterized protein</fullName>
    </submittedName>
</protein>
<evidence type="ECO:0000313" key="1">
    <source>
        <dbReference type="EMBL" id="MDC3981630.1"/>
    </source>
</evidence>
<name>A0A9X3X345_9BACT</name>
<dbReference type="AlphaFoldDB" id="A0A9X3X345"/>
<accession>A0A9X3X345</accession>
<reference evidence="1 2" key="1">
    <citation type="submission" date="2021-04" db="EMBL/GenBank/DDBJ databases">
        <title>Genome analysis of Polyangium sp.</title>
        <authorList>
            <person name="Li Y."/>
            <person name="Wang J."/>
        </authorList>
    </citation>
    <scope>NUCLEOTIDE SEQUENCE [LARGE SCALE GENOMIC DNA]</scope>
    <source>
        <strain evidence="1 2">SDU14</strain>
    </source>
</reference>
<evidence type="ECO:0000313" key="2">
    <source>
        <dbReference type="Proteomes" id="UP001151081"/>
    </source>
</evidence>
<proteinExistence type="predicted"/>
<sequence length="215" mass="23978">MLFAHLAPSNAVGRIKRNGLRQGGGRRGRGVYCIPLFDIPRWSFRAEQEEEHFLLSTPSTSLTLWKGLFRYTRRKKDRPIAVLFRPPPGCWPADLYVELESDNAEPVLRGLDAALSAELTITEDVRSFVTSTARQGFGADLTVKVHGPAGVGLVVNQLVRAGGAAFHLFDETVELVFRRSVPARCIDRLIPLDRTVRAAREAKERAARDDRDDEA</sequence>
<organism evidence="1 2">
    <name type="scientific">Polyangium jinanense</name>
    <dbReference type="NCBI Taxonomy" id="2829994"/>
    <lineage>
        <taxon>Bacteria</taxon>
        <taxon>Pseudomonadati</taxon>
        <taxon>Myxococcota</taxon>
        <taxon>Polyangia</taxon>
        <taxon>Polyangiales</taxon>
        <taxon>Polyangiaceae</taxon>
        <taxon>Polyangium</taxon>
    </lineage>
</organism>
<dbReference type="RefSeq" id="WP_272420299.1">
    <property type="nucleotide sequence ID" value="NZ_JAGTJJ010000005.1"/>
</dbReference>
<gene>
    <name evidence="1" type="ORF">KEG57_14040</name>
</gene>
<dbReference type="Proteomes" id="UP001151081">
    <property type="component" value="Unassembled WGS sequence"/>
</dbReference>